<gene>
    <name evidence="4" type="primary">dprA</name>
    <name evidence="4" type="ORF">H2508_11830</name>
</gene>
<dbReference type="Gene3D" id="1.10.10.10">
    <property type="entry name" value="Winged helix-like DNA-binding domain superfamily/Winged helix DNA-binding domain"/>
    <property type="match status" value="1"/>
</dbReference>
<dbReference type="Gene3D" id="3.40.50.450">
    <property type="match status" value="1"/>
</dbReference>
<dbReference type="SUPFAM" id="SSF102405">
    <property type="entry name" value="MCP/YpsA-like"/>
    <property type="match status" value="1"/>
</dbReference>
<comment type="caution">
    <text evidence="4">The sequence shown here is derived from an EMBL/GenBank/DDBJ whole genome shotgun (WGS) entry which is preliminary data.</text>
</comment>
<dbReference type="NCBIfam" id="TIGR00732">
    <property type="entry name" value="dprA"/>
    <property type="match status" value="1"/>
</dbReference>
<feature type="domain" description="Smf/DprA SLOG" evidence="2">
    <location>
        <begin position="87"/>
        <end position="295"/>
    </location>
</feature>
<dbReference type="Pfam" id="PF02481">
    <property type="entry name" value="DNA_processg_A"/>
    <property type="match status" value="1"/>
</dbReference>
<dbReference type="GO" id="GO:0009294">
    <property type="term" value="P:DNA-mediated transformation"/>
    <property type="evidence" value="ECO:0007669"/>
    <property type="project" value="InterPro"/>
</dbReference>
<sequence>MRVETLRRGLLLQALPGCTDAMLRVLLRHYGGLEALWQSDYRGWSALGVPLAVAEAFERSRHSGLAVDSRVNVEQQLDQLDALSVHLLSLGDATYPPLLATIIDPPPMLYVRGDATCLLLPQLAVVGSRHASSAGLRAARELSAAAVSAGLTITSGLALGIDAAAHQAALDAGGTSVAVMATGIEQIYPRRHQHLAELVATQGCLVTEFPPGTQPLRGNFPRRNRIISGLSLGVLVVEAALPSGTLITAGTALEQGREVFTLPWSIYHPGGQGCLRLLRDGATQVQTLEDIVQELASLVTLQRDLSLAGPAPAPVQAQAQLRGDRQLLLSLIGDGTVAVDELVAHSQLPLPLVISLLSELELESRVKKGPGGYTQLSSE</sequence>
<dbReference type="Proteomes" id="UP000539350">
    <property type="component" value="Unassembled WGS sequence"/>
</dbReference>
<evidence type="ECO:0000259" key="3">
    <source>
        <dbReference type="Pfam" id="PF17782"/>
    </source>
</evidence>
<dbReference type="InterPro" id="IPR057666">
    <property type="entry name" value="DrpA_SLOG"/>
</dbReference>
<dbReference type="InterPro" id="IPR036388">
    <property type="entry name" value="WH-like_DNA-bd_sf"/>
</dbReference>
<protein>
    <submittedName>
        <fullName evidence="4">DNA-protecting protein DprA</fullName>
    </submittedName>
</protein>
<evidence type="ECO:0000256" key="1">
    <source>
        <dbReference type="ARBA" id="ARBA00006525"/>
    </source>
</evidence>
<feature type="domain" description="DprA winged helix" evidence="3">
    <location>
        <begin position="313"/>
        <end position="372"/>
    </location>
</feature>
<dbReference type="PANTHER" id="PTHR43022">
    <property type="entry name" value="PROTEIN SMF"/>
    <property type="match status" value="1"/>
</dbReference>
<dbReference type="Pfam" id="PF17782">
    <property type="entry name" value="WHD_DprA"/>
    <property type="match status" value="1"/>
</dbReference>
<keyword evidence="5" id="KW-1185">Reference proteome</keyword>
<evidence type="ECO:0000259" key="2">
    <source>
        <dbReference type="Pfam" id="PF02481"/>
    </source>
</evidence>
<accession>A0A7W2TXJ6</accession>
<dbReference type="InterPro" id="IPR003488">
    <property type="entry name" value="DprA"/>
</dbReference>
<dbReference type="EMBL" id="JACFXU010000017">
    <property type="protein sequence ID" value="MBA6413800.1"/>
    <property type="molecule type" value="Genomic_DNA"/>
</dbReference>
<dbReference type="AlphaFoldDB" id="A0A7W2TXJ6"/>
<comment type="similarity">
    <text evidence="1">Belongs to the DprA/Smf family.</text>
</comment>
<proteinExistence type="inferred from homology"/>
<evidence type="ECO:0000313" key="5">
    <source>
        <dbReference type="Proteomes" id="UP000539350"/>
    </source>
</evidence>
<dbReference type="PANTHER" id="PTHR43022:SF1">
    <property type="entry name" value="PROTEIN SMF"/>
    <property type="match status" value="1"/>
</dbReference>
<dbReference type="InterPro" id="IPR041614">
    <property type="entry name" value="DprA_WH"/>
</dbReference>
<dbReference type="RefSeq" id="WP_182173862.1">
    <property type="nucleotide sequence ID" value="NZ_JACFXU010000017.1"/>
</dbReference>
<reference evidence="4 5" key="1">
    <citation type="submission" date="2020-07" db="EMBL/GenBank/DDBJ databases">
        <title>Halieaceae bacterium, F7430, whole genome shotgun sequencing project.</title>
        <authorList>
            <person name="Jiang S."/>
            <person name="Liu Z.W."/>
            <person name="Du Z.J."/>
        </authorList>
    </citation>
    <scope>NUCLEOTIDE SEQUENCE [LARGE SCALE GENOMIC DNA]</scope>
    <source>
        <strain evidence="4 5">F7430</strain>
    </source>
</reference>
<evidence type="ECO:0000313" key="4">
    <source>
        <dbReference type="EMBL" id="MBA6413800.1"/>
    </source>
</evidence>
<organism evidence="4 5">
    <name type="scientific">Sediminihaliea albiluteola</name>
    <dbReference type="NCBI Taxonomy" id="2758564"/>
    <lineage>
        <taxon>Bacteria</taxon>
        <taxon>Pseudomonadati</taxon>
        <taxon>Pseudomonadota</taxon>
        <taxon>Gammaproteobacteria</taxon>
        <taxon>Cellvibrionales</taxon>
        <taxon>Halieaceae</taxon>
        <taxon>Sediminihaliea</taxon>
    </lineage>
</organism>
<name>A0A7W2TXJ6_9GAMM</name>